<organism evidence="1 2">
    <name type="scientific">Phytophthora megakarya</name>
    <dbReference type="NCBI Taxonomy" id="4795"/>
    <lineage>
        <taxon>Eukaryota</taxon>
        <taxon>Sar</taxon>
        <taxon>Stramenopiles</taxon>
        <taxon>Oomycota</taxon>
        <taxon>Peronosporomycetes</taxon>
        <taxon>Peronosporales</taxon>
        <taxon>Peronosporaceae</taxon>
        <taxon>Phytophthora</taxon>
    </lineage>
</organism>
<dbReference type="AlphaFoldDB" id="A0A225VF11"/>
<accession>A0A225VF11</accession>
<proteinExistence type="predicted"/>
<dbReference type="Proteomes" id="UP000198211">
    <property type="component" value="Unassembled WGS sequence"/>
</dbReference>
<protein>
    <submittedName>
        <fullName evidence="1">Uncharacterized protein</fullName>
    </submittedName>
</protein>
<reference evidence="2" key="1">
    <citation type="submission" date="2017-03" db="EMBL/GenBank/DDBJ databases">
        <title>Phytopthora megakarya and P. palmivora, two closely related causual agents of cacao black pod achieved similar genome size and gene model numbers by different mechanisms.</title>
        <authorList>
            <person name="Ali S."/>
            <person name="Shao J."/>
            <person name="Larry D.J."/>
            <person name="Kronmiller B."/>
            <person name="Shen D."/>
            <person name="Strem M.D."/>
            <person name="Melnick R.L."/>
            <person name="Guiltinan M.J."/>
            <person name="Tyler B.M."/>
            <person name="Meinhardt L.W."/>
            <person name="Bailey B.A."/>
        </authorList>
    </citation>
    <scope>NUCLEOTIDE SEQUENCE [LARGE SCALE GENOMIC DNA]</scope>
    <source>
        <strain evidence="2">zdho120</strain>
    </source>
</reference>
<sequence>MRVRVEAVDNGVLSRCKHGLLRPTGITSLNYASLVTFSQILELDYSGKMNCVEKEIGKVPNGETLTHCTINGRQP</sequence>
<evidence type="ECO:0000313" key="2">
    <source>
        <dbReference type="Proteomes" id="UP000198211"/>
    </source>
</evidence>
<keyword evidence="2" id="KW-1185">Reference proteome</keyword>
<evidence type="ECO:0000313" key="1">
    <source>
        <dbReference type="EMBL" id="OWZ03080.1"/>
    </source>
</evidence>
<dbReference type="EMBL" id="NBNE01005743">
    <property type="protein sequence ID" value="OWZ03080.1"/>
    <property type="molecule type" value="Genomic_DNA"/>
</dbReference>
<comment type="caution">
    <text evidence="1">The sequence shown here is derived from an EMBL/GenBank/DDBJ whole genome shotgun (WGS) entry which is preliminary data.</text>
</comment>
<name>A0A225VF11_9STRA</name>
<gene>
    <name evidence="1" type="ORF">PHMEG_00025254</name>
</gene>